<evidence type="ECO:0000313" key="2">
    <source>
        <dbReference type="Proteomes" id="UP001215598"/>
    </source>
</evidence>
<dbReference type="Proteomes" id="UP001215598">
    <property type="component" value="Unassembled WGS sequence"/>
</dbReference>
<gene>
    <name evidence="1" type="ORF">B0H16DRAFT_1326600</name>
</gene>
<dbReference type="EMBL" id="JARKIB010000122">
    <property type="protein sequence ID" value="KAJ7736264.1"/>
    <property type="molecule type" value="Genomic_DNA"/>
</dbReference>
<comment type="caution">
    <text evidence="1">The sequence shown here is derived from an EMBL/GenBank/DDBJ whole genome shotgun (WGS) entry which is preliminary data.</text>
</comment>
<protein>
    <submittedName>
        <fullName evidence="1">Uncharacterized protein</fullName>
    </submittedName>
</protein>
<name>A0AAD7MX93_9AGAR</name>
<dbReference type="AlphaFoldDB" id="A0AAD7MX93"/>
<feature type="non-terminal residue" evidence="1">
    <location>
        <position position="1"/>
    </location>
</feature>
<keyword evidence="2" id="KW-1185">Reference proteome</keyword>
<sequence length="786" mass="87342">AYNTQYRAIVLAAKRAGCAQARIGPLLTRIGRMFGVKVHGLMSRRTVSRVCMEAGVRVDMQIGHELARAKAVCLSSDGTSHRNIKYEARHLTYLAPTYTTDPTAPQTESRTRVVEVNHALDHTAQSQYEGWEVANKKIVDAYLNSPLARRDAEEGLSLDSDDLWRKMVSYNADHAADVKLTARKCTEKKAAVAESDLGKAVLKDMSTEEVEEALWEVVQEVSEDPDGLEAQYVLSIFNFALPPALRIEAMQSLAAYLGSKAMEDLPEHQQRRLTQTIFAGCCSHKNHNCALAGVTGMEAAWALLDLIPPVLLANKDNAATIALATNTDSDAVERALKASRRGGYKLTSICGSLFRNKDDKKGHQNLHCHFFSKVKFDITGEHSTIKFPDTSNNRFGSHLDAAAELVTYHSAYIQFLEIIRDSKQTPGLNHAEQNAWNGLNDTATMTECCVMTLYKLAVADPYFAATHKKGVNHIDLGPFHDRLITHIEKLIATPDLLLDPSSPSEDATLDGLPFGDQFAVDSVQFMAPRLPHLEDILIAFLKATLPAWKRFTPEFAPDSIINSLTPAEKLLISIPPTSDDNESLLGGWRDFSRTYSSSTVAHFSGYEAYHRNGTEAFSEAKLRTEEDAVYIMRLARARDASGAMRKFRDDLLAFKQQAVDTARAKQKEKADEAAARIAELTAVAVIIDAEKLCKLNKAALREQLDVRRELLKESVIAATKLKEMKNKPDMLKAILASDQRYASCCTARRPRDITDLFCTDACTLRHWKPSKRRRKHSLFSSLGVFC</sequence>
<reference evidence="1" key="1">
    <citation type="submission" date="2023-03" db="EMBL/GenBank/DDBJ databases">
        <title>Massive genome expansion in bonnet fungi (Mycena s.s.) driven by repeated elements and novel gene families across ecological guilds.</title>
        <authorList>
            <consortium name="Lawrence Berkeley National Laboratory"/>
            <person name="Harder C.B."/>
            <person name="Miyauchi S."/>
            <person name="Viragh M."/>
            <person name="Kuo A."/>
            <person name="Thoen E."/>
            <person name="Andreopoulos B."/>
            <person name="Lu D."/>
            <person name="Skrede I."/>
            <person name="Drula E."/>
            <person name="Henrissat B."/>
            <person name="Morin E."/>
            <person name="Kohler A."/>
            <person name="Barry K."/>
            <person name="LaButti K."/>
            <person name="Morin E."/>
            <person name="Salamov A."/>
            <person name="Lipzen A."/>
            <person name="Mereny Z."/>
            <person name="Hegedus B."/>
            <person name="Baldrian P."/>
            <person name="Stursova M."/>
            <person name="Weitz H."/>
            <person name="Taylor A."/>
            <person name="Grigoriev I.V."/>
            <person name="Nagy L.G."/>
            <person name="Martin F."/>
            <person name="Kauserud H."/>
        </authorList>
    </citation>
    <scope>NUCLEOTIDE SEQUENCE</scope>
    <source>
        <strain evidence="1">CBHHK182m</strain>
    </source>
</reference>
<proteinExistence type="predicted"/>
<accession>A0AAD7MX93</accession>
<evidence type="ECO:0000313" key="1">
    <source>
        <dbReference type="EMBL" id="KAJ7736264.1"/>
    </source>
</evidence>
<organism evidence="1 2">
    <name type="scientific">Mycena metata</name>
    <dbReference type="NCBI Taxonomy" id="1033252"/>
    <lineage>
        <taxon>Eukaryota</taxon>
        <taxon>Fungi</taxon>
        <taxon>Dikarya</taxon>
        <taxon>Basidiomycota</taxon>
        <taxon>Agaricomycotina</taxon>
        <taxon>Agaricomycetes</taxon>
        <taxon>Agaricomycetidae</taxon>
        <taxon>Agaricales</taxon>
        <taxon>Marasmiineae</taxon>
        <taxon>Mycenaceae</taxon>
        <taxon>Mycena</taxon>
    </lineage>
</organism>